<dbReference type="EMBL" id="LXQA010701628">
    <property type="protein sequence ID" value="MCI66753.1"/>
    <property type="molecule type" value="Genomic_DNA"/>
</dbReference>
<comment type="caution">
    <text evidence="1">The sequence shown here is derived from an EMBL/GenBank/DDBJ whole genome shotgun (WGS) entry which is preliminary data.</text>
</comment>
<evidence type="ECO:0000313" key="2">
    <source>
        <dbReference type="Proteomes" id="UP000265520"/>
    </source>
</evidence>
<dbReference type="Proteomes" id="UP000265520">
    <property type="component" value="Unassembled WGS sequence"/>
</dbReference>
<reference evidence="1 2" key="1">
    <citation type="journal article" date="2018" name="Front. Plant Sci.">
        <title>Red Clover (Trifolium pratense) and Zigzag Clover (T. medium) - A Picture of Genomic Similarities and Differences.</title>
        <authorList>
            <person name="Dluhosova J."/>
            <person name="Istvanek J."/>
            <person name="Nedelnik J."/>
            <person name="Repkova J."/>
        </authorList>
    </citation>
    <scope>NUCLEOTIDE SEQUENCE [LARGE SCALE GENOMIC DNA]</scope>
    <source>
        <strain evidence="2">cv. 10/8</strain>
        <tissue evidence="1">Leaf</tissue>
    </source>
</reference>
<name>A0A392TZZ5_9FABA</name>
<accession>A0A392TZZ5</accession>
<keyword evidence="2" id="KW-1185">Reference proteome</keyword>
<protein>
    <submittedName>
        <fullName evidence="1">Uncharacterized protein</fullName>
    </submittedName>
</protein>
<organism evidence="1 2">
    <name type="scientific">Trifolium medium</name>
    <dbReference type="NCBI Taxonomy" id="97028"/>
    <lineage>
        <taxon>Eukaryota</taxon>
        <taxon>Viridiplantae</taxon>
        <taxon>Streptophyta</taxon>
        <taxon>Embryophyta</taxon>
        <taxon>Tracheophyta</taxon>
        <taxon>Spermatophyta</taxon>
        <taxon>Magnoliopsida</taxon>
        <taxon>eudicotyledons</taxon>
        <taxon>Gunneridae</taxon>
        <taxon>Pentapetalae</taxon>
        <taxon>rosids</taxon>
        <taxon>fabids</taxon>
        <taxon>Fabales</taxon>
        <taxon>Fabaceae</taxon>
        <taxon>Papilionoideae</taxon>
        <taxon>50 kb inversion clade</taxon>
        <taxon>NPAAA clade</taxon>
        <taxon>Hologalegina</taxon>
        <taxon>IRL clade</taxon>
        <taxon>Trifolieae</taxon>
        <taxon>Trifolium</taxon>
    </lineage>
</organism>
<feature type="non-terminal residue" evidence="1">
    <location>
        <position position="1"/>
    </location>
</feature>
<dbReference type="AlphaFoldDB" id="A0A392TZZ5"/>
<proteinExistence type="predicted"/>
<sequence length="17" mass="1923">EYEDHLRGATPSLHLKG</sequence>
<evidence type="ECO:0000313" key="1">
    <source>
        <dbReference type="EMBL" id="MCI66753.1"/>
    </source>
</evidence>